<evidence type="ECO:0000256" key="19">
    <source>
        <dbReference type="RuleBase" id="RU363035"/>
    </source>
</evidence>
<dbReference type="GO" id="GO:0006428">
    <property type="term" value="P:isoleucyl-tRNA aminoacylation"/>
    <property type="evidence" value="ECO:0007669"/>
    <property type="project" value="InterPro"/>
</dbReference>
<evidence type="ECO:0000256" key="11">
    <source>
        <dbReference type="ARBA" id="ARBA00022917"/>
    </source>
</evidence>
<reference evidence="22" key="1">
    <citation type="submission" date="2021-02" db="EMBL/GenBank/DDBJ databases">
        <authorList>
            <person name="Nowell W R."/>
        </authorList>
    </citation>
    <scope>NUCLEOTIDE SEQUENCE</scope>
</reference>
<comment type="subcellular location">
    <subcellularLocation>
        <location evidence="2">Cytoplasm</location>
        <location evidence="2">Cytosol</location>
    </subcellularLocation>
</comment>
<dbReference type="GO" id="GO:0033897">
    <property type="term" value="F:ribonuclease T2 activity"/>
    <property type="evidence" value="ECO:0007669"/>
    <property type="project" value="InterPro"/>
</dbReference>
<evidence type="ECO:0000256" key="3">
    <source>
        <dbReference type="ARBA" id="ARBA00005594"/>
    </source>
</evidence>
<evidence type="ECO:0000256" key="5">
    <source>
        <dbReference type="ARBA" id="ARBA00013165"/>
    </source>
</evidence>
<dbReference type="InterPro" id="IPR023586">
    <property type="entry name" value="Ile-tRNA-ligase_type2"/>
</dbReference>
<dbReference type="Pfam" id="PF00445">
    <property type="entry name" value="Ribonuclease_T2"/>
    <property type="match status" value="1"/>
</dbReference>
<dbReference type="FunFam" id="3.90.740.10:FF:000044">
    <property type="entry name" value="Isoleucine--tRNA ligase"/>
    <property type="match status" value="1"/>
</dbReference>
<comment type="similarity">
    <text evidence="3 19">Belongs to the class-I aminoacyl-tRNA synthetase family.</text>
</comment>
<dbReference type="GO" id="GO:0000049">
    <property type="term" value="F:tRNA binding"/>
    <property type="evidence" value="ECO:0007669"/>
    <property type="project" value="InterPro"/>
</dbReference>
<dbReference type="GO" id="GO:0004822">
    <property type="term" value="F:isoleucine-tRNA ligase activity"/>
    <property type="evidence" value="ECO:0007669"/>
    <property type="project" value="UniProtKB-EC"/>
</dbReference>
<sequence>MDTNTETTAMPTAKIDFSVAGEILQFGNNEKNILAYWKQIKAFETSNKLSKDRPKYTFYDGPPFATGLPHYGHILAGTIKDTVTRWAYQTGHHVERRFGWDCHGLPVEYEIDKTLDIKGPDDVAKMGIGVYNNHCRQIVMRYAKEWEDIVDRMGRWIDFRNDYKTMYPWFMESVWFIFKQLYEKGFVYRGFKVMPYSMGCYTPLSNFEAGQNYKDTDDPAVWVSFPLVDDPTIKLVAWTTTPWTLPSNLALCVNPNSTYVKILDKTKNEVFILMEKRVAELYKKPDSYQVLESFKGSHLKEMHYTPLFSYFAHVKTAFRVLCDDYVTEDSGTGVVHQAPYFGEDDYRVCIANGVINKDAGPVVCPIDAQCRFTDEVKDFQGQDVKSADKAIIKYLKEAKRLVHQSVMKHSYPFCWRSDTPLIYRAVPSWFIRVEGMVDRLLANNSKTYWVPDFVKEKRFANWLRDARDWAISRNRYWGNPIPLWVSDDGHEIVCVGSIEELKQLSGVSVTDIHRESVDEITIPSRLGKGLLRRIPEVFDCWFESGSMPYAQVHYPFDGRRAFMDTFPADFIAEGIDQTRGWFYTLLVISTALFDEPPFKNLIVNGIVLASTGEKMSKRKKNYPDPTKIVDEYGADALRLYLITSPVVRGESLKFKEEGVRDVLKDVFLPWYNALRLLIQSCDQLVIDKKVNFIYDEKRLSSSMSSNTNVMDTWIVSYTQTLLDYVKQEMDAYRLYTVVPRLVKYIDMLTNWYVKLNKKRFKGETTLEDCLVSLNVLCYVLLTMAKLMAPFTPFLAEYMYQILRKLMPQSPSSSSSEQELSVHFQMIPRSHHSLVNKDIERAVAAVQTVIGLGRIVRERKVVPMKYPLPEFVVIHKDASVLKDVESLEDFVREGLNVRKVTLSQNRELYGVEMRAEPNYPTLGKKAGAKVKSLTQQIRDMTDADIEKLLSKGQDESPLTTIDDVPIESEDIHIVYRVAKQTQYEATAEQGFVVLLDYTADASLKDEGLIHEITSRVQKLRKEAKLIPSDDITIYYSVEPQTSEIARVASEQREEVEAILKKPFVPLSNLTNKDNSNVVITKKLSVKDEFKNSYDYNWQSRNNEWINTKSKIDYFVLSLSWSPTFCASLPNNVRNKEFQCYRSDAFDLVVHGLWPQTSGAASIQDQPRNCRNEQQLPFSIIKRFYCLMPDEDLMQAEWEKHGSCYYKTAIDYFKMIESLFNQLKIPDIRAMNQPTFSSIKNAFLTLNSPQLFPSAIHVKMNNQGRLEDIRLCYDLQYNFINCRQ</sequence>
<dbReference type="Gene3D" id="3.40.50.620">
    <property type="entry name" value="HUPs"/>
    <property type="match status" value="2"/>
</dbReference>
<dbReference type="Gene3D" id="1.10.730.10">
    <property type="entry name" value="Isoleucyl-tRNA Synthetase, Domain 1"/>
    <property type="match status" value="1"/>
</dbReference>
<evidence type="ECO:0000256" key="8">
    <source>
        <dbReference type="ARBA" id="ARBA00022598"/>
    </source>
</evidence>
<evidence type="ECO:0000256" key="6">
    <source>
        <dbReference type="ARBA" id="ARBA00022490"/>
    </source>
</evidence>
<keyword evidence="13 19" id="KW-0030">Aminoacyl-tRNA synthetase</keyword>
<dbReference type="PANTHER" id="PTHR42780:SF1">
    <property type="entry name" value="ISOLEUCINE--TRNA LIGASE, CYTOPLASMIC"/>
    <property type="match status" value="1"/>
</dbReference>
<dbReference type="InterPro" id="IPR009080">
    <property type="entry name" value="tRNAsynth_Ia_anticodon-bd"/>
</dbReference>
<keyword evidence="12" id="KW-0007">Acetylation</keyword>
<evidence type="ECO:0000256" key="15">
    <source>
        <dbReference type="ARBA" id="ARBA00048359"/>
    </source>
</evidence>
<evidence type="ECO:0000313" key="24">
    <source>
        <dbReference type="Proteomes" id="UP000663854"/>
    </source>
</evidence>
<dbReference type="SUPFAM" id="SSF47323">
    <property type="entry name" value="Anticodon-binding domain of a subclass of class I aminoacyl-tRNA synthetases"/>
    <property type="match status" value="1"/>
</dbReference>
<dbReference type="FunFam" id="1.10.730.10:FF:000004">
    <property type="entry name" value="Isoleucyl-tRNA synthetase, cytoplasmic"/>
    <property type="match status" value="1"/>
</dbReference>
<dbReference type="SUPFAM" id="SSF52374">
    <property type="entry name" value="Nucleotidylyl transferase"/>
    <property type="match status" value="1"/>
</dbReference>
<evidence type="ECO:0000313" key="25">
    <source>
        <dbReference type="Proteomes" id="UP000663870"/>
    </source>
</evidence>
<dbReference type="InterPro" id="IPR036430">
    <property type="entry name" value="RNase_T2-like_sf"/>
</dbReference>
<proteinExistence type="inferred from homology"/>
<keyword evidence="7" id="KW-0597">Phosphoprotein</keyword>
<gene>
    <name evidence="23" type="ORF">JXQ802_LOCUS44726</name>
    <name evidence="22" type="ORF">PYM288_LOCUS29280</name>
</gene>
<keyword evidence="11 19" id="KW-0648">Protein biosynthesis</keyword>
<feature type="domain" description="Methionyl/Valyl/Leucyl/Isoleucyl-tRNA synthetase anticodon-binding" evidence="21">
    <location>
        <begin position="711"/>
        <end position="868"/>
    </location>
</feature>
<dbReference type="Proteomes" id="UP000663854">
    <property type="component" value="Unassembled WGS sequence"/>
</dbReference>
<dbReference type="GO" id="GO:0002161">
    <property type="term" value="F:aminoacyl-tRNA deacylase activity"/>
    <property type="evidence" value="ECO:0007669"/>
    <property type="project" value="InterPro"/>
</dbReference>
<evidence type="ECO:0000256" key="9">
    <source>
        <dbReference type="ARBA" id="ARBA00022741"/>
    </source>
</evidence>
<evidence type="ECO:0000256" key="4">
    <source>
        <dbReference type="ARBA" id="ARBA00007469"/>
    </source>
</evidence>
<protein>
    <recommendedName>
        <fullName evidence="17">Isoleucine--tRNA ligase, cytoplasmic</fullName>
        <ecNumber evidence="5">6.1.1.5</ecNumber>
    </recommendedName>
    <alternativeName>
        <fullName evidence="14">Isoleucyl-tRNA synthetase</fullName>
    </alternativeName>
</protein>
<dbReference type="Gene3D" id="3.90.730.10">
    <property type="entry name" value="Ribonuclease T2-like"/>
    <property type="match status" value="1"/>
</dbReference>
<dbReference type="InterPro" id="IPR018188">
    <property type="entry name" value="RNase_T2_His_AS_1"/>
</dbReference>
<evidence type="ECO:0000259" key="20">
    <source>
        <dbReference type="Pfam" id="PF00133"/>
    </source>
</evidence>
<dbReference type="InterPro" id="IPR009008">
    <property type="entry name" value="Val/Leu/Ile-tRNA-synth_edit"/>
</dbReference>
<evidence type="ECO:0000313" key="23">
    <source>
        <dbReference type="EMBL" id="CAF1565428.1"/>
    </source>
</evidence>
<dbReference type="SUPFAM" id="SSF55895">
    <property type="entry name" value="Ribonuclease Rh-like"/>
    <property type="match status" value="1"/>
</dbReference>
<dbReference type="GO" id="GO:0005829">
    <property type="term" value="C:cytosol"/>
    <property type="evidence" value="ECO:0007669"/>
    <property type="project" value="UniProtKB-SubCell"/>
</dbReference>
<dbReference type="InterPro" id="IPR033709">
    <property type="entry name" value="Anticodon_Ile_ABEc"/>
</dbReference>
<evidence type="ECO:0000256" key="12">
    <source>
        <dbReference type="ARBA" id="ARBA00022990"/>
    </source>
</evidence>
<evidence type="ECO:0000256" key="13">
    <source>
        <dbReference type="ARBA" id="ARBA00023146"/>
    </source>
</evidence>
<dbReference type="InterPro" id="IPR013155">
    <property type="entry name" value="M/V/L/I-tRNA-synth_anticd-bd"/>
</dbReference>
<comment type="caution">
    <text evidence="22">The sequence shown here is derived from an EMBL/GenBank/DDBJ whole genome shotgun (WGS) entry which is preliminary data.</text>
</comment>
<comment type="subunit">
    <text evidence="16">Part of a multisubunit complex that groups tRNA ligases for Arg (RARS1), Asp (DARS1), Gln (QARS1), Ile (IARS1), Leu (LARS1), Lys (KARS1), Met (MARS1) the bifunctional ligase for Glu and Pro (EPRS1) and the auxiliary subunits AIMP1/p43, AIMP2/p38 and EEF1E1/p18.</text>
</comment>
<dbReference type="InterPro" id="IPR002301">
    <property type="entry name" value="Ile-tRNA-ligase"/>
</dbReference>
<comment type="similarity">
    <text evidence="4 18">Belongs to the RNase T2 family.</text>
</comment>
<dbReference type="Pfam" id="PF08264">
    <property type="entry name" value="Anticodon_1"/>
    <property type="match status" value="1"/>
</dbReference>
<dbReference type="PRINTS" id="PR00984">
    <property type="entry name" value="TRNASYNTHILE"/>
</dbReference>
<keyword evidence="6" id="KW-0963">Cytoplasm</keyword>
<dbReference type="InterPro" id="IPR001412">
    <property type="entry name" value="aa-tRNA-synth_I_CS"/>
</dbReference>
<evidence type="ECO:0000256" key="1">
    <source>
        <dbReference type="ARBA" id="ARBA00003170"/>
    </source>
</evidence>
<comment type="catalytic activity">
    <reaction evidence="15">
        <text>tRNA(Ile) + L-isoleucine + ATP = L-isoleucyl-tRNA(Ile) + AMP + diphosphate</text>
        <dbReference type="Rhea" id="RHEA:11060"/>
        <dbReference type="Rhea" id="RHEA-COMP:9666"/>
        <dbReference type="Rhea" id="RHEA-COMP:9695"/>
        <dbReference type="ChEBI" id="CHEBI:30616"/>
        <dbReference type="ChEBI" id="CHEBI:33019"/>
        <dbReference type="ChEBI" id="CHEBI:58045"/>
        <dbReference type="ChEBI" id="CHEBI:78442"/>
        <dbReference type="ChEBI" id="CHEBI:78528"/>
        <dbReference type="ChEBI" id="CHEBI:456215"/>
        <dbReference type="EC" id="6.1.1.5"/>
    </reaction>
</comment>
<dbReference type="PANTHER" id="PTHR42780">
    <property type="entry name" value="SOLEUCYL-TRNA SYNTHETASE"/>
    <property type="match status" value="1"/>
</dbReference>
<keyword evidence="25" id="KW-1185">Reference proteome</keyword>
<dbReference type="NCBIfam" id="TIGR00392">
    <property type="entry name" value="ileS"/>
    <property type="match status" value="1"/>
</dbReference>
<dbReference type="FunFam" id="3.40.50.620:FF:000050">
    <property type="entry name" value="Isoleucyl-tRNA synthetase,cytoplasmic"/>
    <property type="match status" value="1"/>
</dbReference>
<comment type="function">
    <text evidence="1">Catalyzes the specific attachment of an amino acid to its cognate tRNA in a 2 step reaction: the amino acid (AA) is first activated by ATP to form AA-AMP and then transferred to the acceptor end of the tRNA.</text>
</comment>
<keyword evidence="8 19" id="KW-0436">Ligase</keyword>
<dbReference type="Pfam" id="PF19302">
    <property type="entry name" value="DUF5915"/>
    <property type="match status" value="1"/>
</dbReference>
<dbReference type="CDD" id="cd00818">
    <property type="entry name" value="IleRS_core"/>
    <property type="match status" value="1"/>
</dbReference>
<dbReference type="EMBL" id="CAJNOH010002354">
    <property type="protein sequence ID" value="CAF1288784.1"/>
    <property type="molecule type" value="Genomic_DNA"/>
</dbReference>
<dbReference type="CDD" id="cd07961">
    <property type="entry name" value="Anticodon_Ia_Ile_ABEc"/>
    <property type="match status" value="1"/>
</dbReference>
<evidence type="ECO:0000256" key="18">
    <source>
        <dbReference type="RuleBase" id="RU004328"/>
    </source>
</evidence>
<dbReference type="Pfam" id="PF00133">
    <property type="entry name" value="tRNA-synt_1"/>
    <property type="match status" value="1"/>
</dbReference>
<dbReference type="InterPro" id="IPR014729">
    <property type="entry name" value="Rossmann-like_a/b/a_fold"/>
</dbReference>
<dbReference type="InterPro" id="IPR001568">
    <property type="entry name" value="RNase_T2-like"/>
</dbReference>
<name>A0A815CUJ2_9BILA</name>
<evidence type="ECO:0000256" key="2">
    <source>
        <dbReference type="ARBA" id="ARBA00004514"/>
    </source>
</evidence>
<dbReference type="InterPro" id="IPR002300">
    <property type="entry name" value="aa-tRNA-synth_Ia"/>
</dbReference>
<evidence type="ECO:0000256" key="7">
    <source>
        <dbReference type="ARBA" id="ARBA00022553"/>
    </source>
</evidence>
<dbReference type="SUPFAM" id="SSF50677">
    <property type="entry name" value="ValRS/IleRS/LeuRS editing domain"/>
    <property type="match status" value="1"/>
</dbReference>
<feature type="domain" description="Aminoacyl-tRNA synthetase class Ia" evidence="20">
    <location>
        <begin position="33"/>
        <end position="652"/>
    </location>
</feature>
<dbReference type="PROSITE" id="PS00530">
    <property type="entry name" value="RNASE_T2_1"/>
    <property type="match status" value="1"/>
</dbReference>
<evidence type="ECO:0000256" key="17">
    <source>
        <dbReference type="ARBA" id="ARBA00069879"/>
    </source>
</evidence>
<evidence type="ECO:0000256" key="14">
    <source>
        <dbReference type="ARBA" id="ARBA00032665"/>
    </source>
</evidence>
<keyword evidence="10 19" id="KW-0067">ATP-binding</keyword>
<evidence type="ECO:0000313" key="22">
    <source>
        <dbReference type="EMBL" id="CAF1288784.1"/>
    </source>
</evidence>
<evidence type="ECO:0000256" key="16">
    <source>
        <dbReference type="ARBA" id="ARBA00063494"/>
    </source>
</evidence>
<dbReference type="GO" id="GO:0017101">
    <property type="term" value="C:aminoacyl-tRNA synthetase multienzyme complex"/>
    <property type="evidence" value="ECO:0007669"/>
    <property type="project" value="UniProtKB-ARBA"/>
</dbReference>
<dbReference type="EC" id="6.1.1.5" evidence="5"/>
<evidence type="ECO:0000256" key="10">
    <source>
        <dbReference type="ARBA" id="ARBA00022840"/>
    </source>
</evidence>
<keyword evidence="9 19" id="KW-0547">Nucleotide-binding</keyword>
<accession>A0A815CUJ2</accession>
<dbReference type="EMBL" id="CAJNOL010003514">
    <property type="protein sequence ID" value="CAF1565428.1"/>
    <property type="molecule type" value="Genomic_DNA"/>
</dbReference>
<evidence type="ECO:0000259" key="21">
    <source>
        <dbReference type="Pfam" id="PF08264"/>
    </source>
</evidence>
<dbReference type="GO" id="GO:0005524">
    <property type="term" value="F:ATP binding"/>
    <property type="evidence" value="ECO:0007669"/>
    <property type="project" value="UniProtKB-KW"/>
</dbReference>
<dbReference type="FunFam" id="3.40.50.620:FF:000414">
    <property type="entry name" value="Isoleucine--tRNA ligase, cytoplasmic-like"/>
    <property type="match status" value="1"/>
</dbReference>
<dbReference type="Proteomes" id="UP000663870">
    <property type="component" value="Unassembled WGS sequence"/>
</dbReference>
<organism evidence="22 24">
    <name type="scientific">Rotaria sordida</name>
    <dbReference type="NCBI Taxonomy" id="392033"/>
    <lineage>
        <taxon>Eukaryota</taxon>
        <taxon>Metazoa</taxon>
        <taxon>Spiralia</taxon>
        <taxon>Gnathifera</taxon>
        <taxon>Rotifera</taxon>
        <taxon>Eurotatoria</taxon>
        <taxon>Bdelloidea</taxon>
        <taxon>Philodinida</taxon>
        <taxon>Philodinidae</taxon>
        <taxon>Rotaria</taxon>
    </lineage>
</organism>
<dbReference type="PROSITE" id="PS00178">
    <property type="entry name" value="AA_TRNA_LIGASE_I"/>
    <property type="match status" value="1"/>
</dbReference>